<feature type="active site" evidence="6 7">
    <location>
        <position position="298"/>
    </location>
</feature>
<dbReference type="GO" id="GO:0005737">
    <property type="term" value="C:cytoplasm"/>
    <property type="evidence" value="ECO:0007669"/>
    <property type="project" value="TreeGrafter"/>
</dbReference>
<dbReference type="InterPro" id="IPR022683">
    <property type="entry name" value="Calpain_III"/>
</dbReference>
<reference evidence="10" key="3">
    <citation type="submission" date="2025-09" db="UniProtKB">
        <authorList>
            <consortium name="Ensembl"/>
        </authorList>
    </citation>
    <scope>IDENTIFICATION</scope>
</reference>
<dbReference type="Pfam" id="PF21875">
    <property type="entry name" value="CAPN13-like_C_EFh"/>
    <property type="match status" value="1"/>
</dbReference>
<keyword evidence="11" id="KW-1185">Reference proteome</keyword>
<dbReference type="SUPFAM" id="SSF54001">
    <property type="entry name" value="Cysteine proteinases"/>
    <property type="match status" value="1"/>
</dbReference>
<dbReference type="SMART" id="SM00230">
    <property type="entry name" value="CysPc"/>
    <property type="match status" value="1"/>
</dbReference>
<feature type="active site" evidence="6 7">
    <location>
        <position position="274"/>
    </location>
</feature>
<dbReference type="CDD" id="cd00214">
    <property type="entry name" value="Calpain_III"/>
    <property type="match status" value="1"/>
</dbReference>
<keyword evidence="2 7" id="KW-0645">Protease</keyword>
<dbReference type="GO" id="GO:0006508">
    <property type="term" value="P:proteolysis"/>
    <property type="evidence" value="ECO:0007669"/>
    <property type="project" value="UniProtKB-KW"/>
</dbReference>
<gene>
    <name evidence="10" type="primary">LOC114649337</name>
</gene>
<dbReference type="PANTHER" id="PTHR10183">
    <property type="entry name" value="CALPAIN"/>
    <property type="match status" value="1"/>
</dbReference>
<dbReference type="Gene3D" id="2.60.120.380">
    <property type="match status" value="1"/>
</dbReference>
<keyword evidence="5 7" id="KW-0788">Thiol protease</keyword>
<dbReference type="InterPro" id="IPR002048">
    <property type="entry name" value="EF_hand_dom"/>
</dbReference>
<name>A0A8C4RNX1_ERPCA</name>
<dbReference type="InterPro" id="IPR038765">
    <property type="entry name" value="Papain-like_cys_pep_sf"/>
</dbReference>
<feature type="domain" description="EF-hand" evidence="9">
    <location>
        <begin position="605"/>
        <end position="640"/>
    </location>
</feature>
<dbReference type="InterPro" id="IPR001300">
    <property type="entry name" value="Peptidase_C2_calpain_cat"/>
</dbReference>
<feature type="domain" description="Calpain catalytic" evidence="8">
    <location>
        <begin position="60"/>
        <end position="356"/>
    </location>
</feature>
<evidence type="ECO:0000259" key="8">
    <source>
        <dbReference type="PROSITE" id="PS50203"/>
    </source>
</evidence>
<dbReference type="RefSeq" id="XP_028654676.1">
    <property type="nucleotide sequence ID" value="XM_028798843.2"/>
</dbReference>
<dbReference type="Gene3D" id="3.90.70.10">
    <property type="entry name" value="Cysteine proteinases"/>
    <property type="match status" value="1"/>
</dbReference>
<comment type="similarity">
    <text evidence="1">Belongs to the peptidase C2 family.</text>
</comment>
<dbReference type="CDD" id="cd16195">
    <property type="entry name" value="EFh_PEF_CAPN13_14"/>
    <property type="match status" value="1"/>
</dbReference>
<dbReference type="GeneTree" id="ENSGT00940000160421"/>
<evidence type="ECO:0000259" key="9">
    <source>
        <dbReference type="PROSITE" id="PS50222"/>
    </source>
</evidence>
<dbReference type="InterPro" id="IPR036213">
    <property type="entry name" value="Calpain_III_sf"/>
</dbReference>
<dbReference type="PROSITE" id="PS00139">
    <property type="entry name" value="THIOL_PROTEASE_CYS"/>
    <property type="match status" value="1"/>
</dbReference>
<dbReference type="InterPro" id="IPR011992">
    <property type="entry name" value="EF-hand-dom_pair"/>
</dbReference>
<evidence type="ECO:0000256" key="6">
    <source>
        <dbReference type="PIRSR" id="PIRSR622684-1"/>
    </source>
</evidence>
<dbReference type="SMART" id="SM00720">
    <property type="entry name" value="calpain_III"/>
    <property type="match status" value="1"/>
</dbReference>
<dbReference type="PROSITE" id="PS50203">
    <property type="entry name" value="CALPAIN_CAT"/>
    <property type="match status" value="1"/>
</dbReference>
<dbReference type="AlphaFoldDB" id="A0A8C4RNX1"/>
<evidence type="ECO:0000256" key="5">
    <source>
        <dbReference type="ARBA" id="ARBA00022807"/>
    </source>
</evidence>
<dbReference type="InterPro" id="IPR054069">
    <property type="entry name" value="CAPN3/13-like_C_EFh"/>
</dbReference>
<keyword evidence="3" id="KW-0677">Repeat</keyword>
<evidence type="ECO:0000256" key="3">
    <source>
        <dbReference type="ARBA" id="ARBA00022737"/>
    </source>
</evidence>
<accession>A0A8C4RNX1</accession>
<evidence type="ECO:0000256" key="7">
    <source>
        <dbReference type="PROSITE-ProRule" id="PRU00239"/>
    </source>
</evidence>
<dbReference type="PRINTS" id="PR00704">
    <property type="entry name" value="CALPAIN"/>
</dbReference>
<evidence type="ECO:0000313" key="10">
    <source>
        <dbReference type="Ensembl" id="ENSECRP00000005404.1"/>
    </source>
</evidence>
<sequence>MSCTHNNHQETYTMPSPGICQKMLKNQQIEDGLGTIASPMKFFDQDFHVLRDACLLQNTRFVDKTFPPVMETIGPGLVTPEQMTRIEWIRPIILHPDPQLIVKTTSRFDIAQGSVGNCWFLAALGSLTFHPNILTQIIPGEQGFKNMYAGIFHFKFWYFGKWVDVVIDDKLPILDGKYLCVSPKTLNEFWPPLLEKAYAKLCGSYTNMQHGSISEALLDFTGGVQMTIKLNNPPEDLWSIMRKATEMNSLIGCGSSPGATKENTVLENGLVEGHAYSVTGVYELKSFDVDVKLIRLWNPWGNTEWNGAWSDQSSKWKGVHEEQKQKLYLKREDGEFWMDIEDFKNYFDTVNICNESPGFLDSNANSIWTESTGSGKWIRGISASGCLTNSDSFWMNPQYRISLEDASDLESSYNVVISLIQKPLHRKRCLSSFLHIGFYIFRVPSQFNSGRLPQEFFTSFNHHVSTFGFLNARNISERYTLPPGNYVVVPSTYNKGQEGKFVLSVFSKTKNNIQEVDSNLNLNLKFPKQVANISEVSTYEKLFAKYSQDEEIDAVHLQSLLNDVFLRGKTSTGGFSFETCKSMIAVMDHSSTGRLNLYEFKCLWKRLIILQNIFNEKDITLTGFLSLSELWQAIQSTGIKISNELLILISLRYGNPDDKIALENFISLMLRLECMADIFKKLSRGNVMSLQQSEWMNITMYL</sequence>
<dbReference type="Proteomes" id="UP000694620">
    <property type="component" value="Chromosome 3"/>
</dbReference>
<protein>
    <submittedName>
        <fullName evidence="10">Calpain-1 catalytic subunit-like</fullName>
    </submittedName>
</protein>
<evidence type="ECO:0000256" key="2">
    <source>
        <dbReference type="ARBA" id="ARBA00022670"/>
    </source>
</evidence>
<dbReference type="Pfam" id="PF00648">
    <property type="entry name" value="Peptidase_C2"/>
    <property type="match status" value="1"/>
</dbReference>
<dbReference type="InterPro" id="IPR022682">
    <property type="entry name" value="Calpain_domain_III"/>
</dbReference>
<dbReference type="GeneID" id="114649337"/>
<dbReference type="Ensembl" id="ENSECRT00000005499.1">
    <property type="protein sequence ID" value="ENSECRP00000005404.1"/>
    <property type="gene ID" value="ENSECRG00000003647.1"/>
</dbReference>
<evidence type="ECO:0000256" key="1">
    <source>
        <dbReference type="ARBA" id="ARBA00007623"/>
    </source>
</evidence>
<evidence type="ECO:0000313" key="11">
    <source>
        <dbReference type="Proteomes" id="UP000694620"/>
    </source>
</evidence>
<dbReference type="GO" id="GO:0004198">
    <property type="term" value="F:calcium-dependent cysteine-type endopeptidase activity"/>
    <property type="evidence" value="ECO:0007669"/>
    <property type="project" value="InterPro"/>
</dbReference>
<organism evidence="10 11">
    <name type="scientific">Erpetoichthys calabaricus</name>
    <name type="common">Rope fish</name>
    <name type="synonym">Calamoichthys calabaricus</name>
    <dbReference type="NCBI Taxonomy" id="27687"/>
    <lineage>
        <taxon>Eukaryota</taxon>
        <taxon>Metazoa</taxon>
        <taxon>Chordata</taxon>
        <taxon>Craniata</taxon>
        <taxon>Vertebrata</taxon>
        <taxon>Euteleostomi</taxon>
        <taxon>Actinopterygii</taxon>
        <taxon>Polypteriformes</taxon>
        <taxon>Polypteridae</taxon>
        <taxon>Erpetoichthys</taxon>
    </lineage>
</organism>
<feature type="active site" evidence="6 7">
    <location>
        <position position="118"/>
    </location>
</feature>
<dbReference type="InterPro" id="IPR000169">
    <property type="entry name" value="Pept_cys_AS"/>
</dbReference>
<dbReference type="SUPFAM" id="SSF49758">
    <property type="entry name" value="Calpain large subunit, middle domain (domain III)"/>
    <property type="match status" value="1"/>
</dbReference>
<evidence type="ECO:0000256" key="4">
    <source>
        <dbReference type="ARBA" id="ARBA00022801"/>
    </source>
</evidence>
<dbReference type="InterPro" id="IPR033883">
    <property type="entry name" value="C2_III"/>
</dbReference>
<dbReference type="CDD" id="cd00044">
    <property type="entry name" value="CysPc"/>
    <property type="match status" value="1"/>
</dbReference>
<dbReference type="SUPFAM" id="SSF47473">
    <property type="entry name" value="EF-hand"/>
    <property type="match status" value="1"/>
</dbReference>
<reference evidence="10" key="1">
    <citation type="submission" date="2021-06" db="EMBL/GenBank/DDBJ databases">
        <authorList>
            <consortium name="Wellcome Sanger Institute Data Sharing"/>
        </authorList>
    </citation>
    <scope>NUCLEOTIDE SEQUENCE [LARGE SCALE GENOMIC DNA]</scope>
</reference>
<dbReference type="Gene3D" id="1.10.238.10">
    <property type="entry name" value="EF-hand"/>
    <property type="match status" value="1"/>
</dbReference>
<dbReference type="GO" id="GO:0005509">
    <property type="term" value="F:calcium ion binding"/>
    <property type="evidence" value="ECO:0007669"/>
    <property type="project" value="InterPro"/>
</dbReference>
<dbReference type="OrthoDB" id="424753at2759"/>
<proteinExistence type="inferred from homology"/>
<dbReference type="PROSITE" id="PS50222">
    <property type="entry name" value="EF_HAND_2"/>
    <property type="match status" value="1"/>
</dbReference>
<dbReference type="InterPro" id="IPR022684">
    <property type="entry name" value="Calpain_cysteine_protease"/>
</dbReference>
<reference evidence="10" key="2">
    <citation type="submission" date="2025-08" db="UniProtKB">
        <authorList>
            <consortium name="Ensembl"/>
        </authorList>
    </citation>
    <scope>IDENTIFICATION</scope>
</reference>
<keyword evidence="4 7" id="KW-0378">Hydrolase</keyword>
<dbReference type="Pfam" id="PF01067">
    <property type="entry name" value="Calpain_III"/>
    <property type="match status" value="1"/>
</dbReference>
<dbReference type="PANTHER" id="PTHR10183:SF302">
    <property type="entry name" value="CALPAIN-14"/>
    <property type="match status" value="1"/>
</dbReference>
<dbReference type="FunFam" id="3.90.70.10:FF:000054">
    <property type="entry name" value="Calpain 14"/>
    <property type="match status" value="1"/>
</dbReference>